<name>A0A151WNF8_9HYME</name>
<dbReference type="STRING" id="64791.A0A151WNF8"/>
<sequence>LCGTTSIMSFMINIELKLLKFNPITKLIGIKGGQVCDIFHMYHIPSLHRVKQIFFKYDTLLPLLAPIERLFICGQQILIPRRNRLLDEMFKKLLFVKNKD</sequence>
<protein>
    <submittedName>
        <fullName evidence="1">Uncharacterized protein</fullName>
    </submittedName>
</protein>
<organism evidence="1 2">
    <name type="scientific">Mycetomoellerius zeteki</name>
    <dbReference type="NCBI Taxonomy" id="64791"/>
    <lineage>
        <taxon>Eukaryota</taxon>
        <taxon>Metazoa</taxon>
        <taxon>Ecdysozoa</taxon>
        <taxon>Arthropoda</taxon>
        <taxon>Hexapoda</taxon>
        <taxon>Insecta</taxon>
        <taxon>Pterygota</taxon>
        <taxon>Neoptera</taxon>
        <taxon>Endopterygota</taxon>
        <taxon>Hymenoptera</taxon>
        <taxon>Apocrita</taxon>
        <taxon>Aculeata</taxon>
        <taxon>Formicoidea</taxon>
        <taxon>Formicidae</taxon>
        <taxon>Myrmicinae</taxon>
        <taxon>Mycetomoellerius</taxon>
    </lineage>
</organism>
<dbReference type="EMBL" id="KQ982907">
    <property type="protein sequence ID" value="KYQ49404.1"/>
    <property type="molecule type" value="Genomic_DNA"/>
</dbReference>
<dbReference type="Proteomes" id="UP000075809">
    <property type="component" value="Unassembled WGS sequence"/>
</dbReference>
<reference evidence="1 2" key="1">
    <citation type="submission" date="2015-09" db="EMBL/GenBank/DDBJ databases">
        <title>Trachymyrmex zeteki WGS genome.</title>
        <authorList>
            <person name="Nygaard S."/>
            <person name="Hu H."/>
            <person name="Boomsma J."/>
            <person name="Zhang G."/>
        </authorList>
    </citation>
    <scope>NUCLEOTIDE SEQUENCE [LARGE SCALE GENOMIC DNA]</scope>
    <source>
        <strain evidence="1">Tzet28-1</strain>
        <tissue evidence="1">Whole body</tissue>
    </source>
</reference>
<gene>
    <name evidence="1" type="ORF">ALC60_11509</name>
</gene>
<evidence type="ECO:0000313" key="2">
    <source>
        <dbReference type="Proteomes" id="UP000075809"/>
    </source>
</evidence>
<proteinExistence type="predicted"/>
<dbReference type="AlphaFoldDB" id="A0A151WNF8"/>
<keyword evidence="2" id="KW-1185">Reference proteome</keyword>
<feature type="non-terminal residue" evidence="1">
    <location>
        <position position="1"/>
    </location>
</feature>
<accession>A0A151WNF8</accession>
<evidence type="ECO:0000313" key="1">
    <source>
        <dbReference type="EMBL" id="KYQ49404.1"/>
    </source>
</evidence>